<evidence type="ECO:0000313" key="4">
    <source>
        <dbReference type="Proteomes" id="UP000498980"/>
    </source>
</evidence>
<sequence>MADATKKNPVVKPADMHATGGDAEQITTMDMHATGGTIKPLDMHATGGEATTEDMHATSEPAK</sequence>
<dbReference type="EMBL" id="BLWC01000001">
    <property type="protein sequence ID" value="GFM98704.1"/>
    <property type="molecule type" value="Genomic_DNA"/>
</dbReference>
<feature type="compositionally biased region" description="Basic and acidic residues" evidence="1">
    <location>
        <begin position="53"/>
        <end position="63"/>
    </location>
</feature>
<proteinExistence type="predicted"/>
<dbReference type="RefSeq" id="WP_173314788.1">
    <property type="nucleotide sequence ID" value="NZ_BAAAUE010000012.1"/>
</dbReference>
<evidence type="ECO:0008006" key="6">
    <source>
        <dbReference type="Google" id="ProtNLM"/>
    </source>
</evidence>
<dbReference type="Proteomes" id="UP000530403">
    <property type="component" value="Unassembled WGS sequence"/>
</dbReference>
<evidence type="ECO:0000256" key="1">
    <source>
        <dbReference type="SAM" id="MobiDB-lite"/>
    </source>
</evidence>
<organism evidence="2 4">
    <name type="scientific">Streptomyces fulvorobeus</name>
    <dbReference type="NCBI Taxonomy" id="284028"/>
    <lineage>
        <taxon>Bacteria</taxon>
        <taxon>Bacillati</taxon>
        <taxon>Actinomycetota</taxon>
        <taxon>Actinomycetes</taxon>
        <taxon>Kitasatosporales</taxon>
        <taxon>Streptomycetaceae</taxon>
        <taxon>Streptomyces</taxon>
    </lineage>
</organism>
<feature type="region of interest" description="Disordered" evidence="1">
    <location>
        <begin position="1"/>
        <end position="63"/>
    </location>
</feature>
<dbReference type="AlphaFoldDB" id="A0A7J0CA01"/>
<reference evidence="3 5" key="2">
    <citation type="submission" date="2020-07" db="EMBL/GenBank/DDBJ databases">
        <title>Sequencing the genomes of 1000 actinobacteria strains.</title>
        <authorList>
            <person name="Klenk H.-P."/>
        </authorList>
    </citation>
    <scope>NUCLEOTIDE SEQUENCE [LARGE SCALE GENOMIC DNA]</scope>
    <source>
        <strain evidence="3 5">DSM 41455</strain>
    </source>
</reference>
<protein>
    <recommendedName>
        <fullName evidence="6">Sigma-like protein</fullName>
    </recommendedName>
</protein>
<gene>
    <name evidence="3" type="ORF">HEB29_003323</name>
    <name evidence="2" type="ORF">Sfulv_35150</name>
</gene>
<evidence type="ECO:0000313" key="2">
    <source>
        <dbReference type="EMBL" id="GFM98704.1"/>
    </source>
</evidence>
<comment type="caution">
    <text evidence="2">The sequence shown here is derived from an EMBL/GenBank/DDBJ whole genome shotgun (WGS) entry which is preliminary data.</text>
</comment>
<reference evidence="2 4" key="1">
    <citation type="submission" date="2020-05" db="EMBL/GenBank/DDBJ databases">
        <title>Whole genome shotgun sequence of Streptomyces fulvorobeus NBRC 15897.</title>
        <authorList>
            <person name="Komaki H."/>
            <person name="Tamura T."/>
        </authorList>
    </citation>
    <scope>NUCLEOTIDE SEQUENCE [LARGE SCALE GENOMIC DNA]</scope>
    <source>
        <strain evidence="2 4">NBRC 15897</strain>
    </source>
</reference>
<evidence type="ECO:0000313" key="3">
    <source>
        <dbReference type="EMBL" id="NYE42312.1"/>
    </source>
</evidence>
<dbReference type="EMBL" id="JACCCF010000001">
    <property type="protein sequence ID" value="NYE42312.1"/>
    <property type="molecule type" value="Genomic_DNA"/>
</dbReference>
<accession>A0A7J0CA01</accession>
<evidence type="ECO:0000313" key="5">
    <source>
        <dbReference type="Proteomes" id="UP000530403"/>
    </source>
</evidence>
<dbReference type="Proteomes" id="UP000498980">
    <property type="component" value="Unassembled WGS sequence"/>
</dbReference>
<keyword evidence="4" id="KW-1185">Reference proteome</keyword>
<name>A0A7J0CA01_9ACTN</name>